<proteinExistence type="predicted"/>
<name>A0A1J5T2H8_9ZZZZ</name>
<comment type="caution">
    <text evidence="4">The sequence shown here is derived from an EMBL/GenBank/DDBJ whole genome shotgun (WGS) entry which is preliminary data.</text>
</comment>
<gene>
    <name evidence="4" type="ORF">GALL_41170</name>
</gene>
<organism evidence="4">
    <name type="scientific">mine drainage metagenome</name>
    <dbReference type="NCBI Taxonomy" id="410659"/>
    <lineage>
        <taxon>unclassified sequences</taxon>
        <taxon>metagenomes</taxon>
        <taxon>ecological metagenomes</taxon>
    </lineage>
</organism>
<dbReference type="PANTHER" id="PTHR24198">
    <property type="entry name" value="ANKYRIN REPEAT AND PROTEIN KINASE DOMAIN-CONTAINING PROTEIN"/>
    <property type="match status" value="1"/>
</dbReference>
<dbReference type="SUPFAM" id="SSF74653">
    <property type="entry name" value="TolA/TonB C-terminal domain"/>
    <property type="match status" value="1"/>
</dbReference>
<dbReference type="Gene3D" id="3.30.1150.10">
    <property type="match status" value="1"/>
</dbReference>
<dbReference type="PROSITE" id="PS50088">
    <property type="entry name" value="ANK_REPEAT"/>
    <property type="match status" value="5"/>
</dbReference>
<reference evidence="4" key="1">
    <citation type="submission" date="2016-10" db="EMBL/GenBank/DDBJ databases">
        <title>Sequence of Gallionella enrichment culture.</title>
        <authorList>
            <person name="Poehlein A."/>
            <person name="Muehling M."/>
            <person name="Daniel R."/>
        </authorList>
    </citation>
    <scope>NUCLEOTIDE SEQUENCE</scope>
</reference>
<dbReference type="SMART" id="SM00248">
    <property type="entry name" value="ANK"/>
    <property type="match status" value="7"/>
</dbReference>
<dbReference type="InterPro" id="IPR002110">
    <property type="entry name" value="Ankyrin_rpt"/>
</dbReference>
<keyword evidence="2" id="KW-0040">ANK repeat</keyword>
<dbReference type="PROSITE" id="PS52015">
    <property type="entry name" value="TONB_CTD"/>
    <property type="match status" value="1"/>
</dbReference>
<dbReference type="EMBL" id="MLJW01000010">
    <property type="protein sequence ID" value="OIR14999.1"/>
    <property type="molecule type" value="Genomic_DNA"/>
</dbReference>
<dbReference type="Gene3D" id="1.25.40.20">
    <property type="entry name" value="Ankyrin repeat-containing domain"/>
    <property type="match status" value="3"/>
</dbReference>
<dbReference type="Pfam" id="PF03544">
    <property type="entry name" value="TonB_C"/>
    <property type="match status" value="1"/>
</dbReference>
<dbReference type="AlphaFoldDB" id="A0A1J5T2H8"/>
<dbReference type="GO" id="GO:0055085">
    <property type="term" value="P:transmembrane transport"/>
    <property type="evidence" value="ECO:0007669"/>
    <property type="project" value="InterPro"/>
</dbReference>
<dbReference type="Pfam" id="PF12796">
    <property type="entry name" value="Ank_2"/>
    <property type="match status" value="3"/>
</dbReference>
<evidence type="ECO:0000256" key="1">
    <source>
        <dbReference type="ARBA" id="ARBA00022737"/>
    </source>
</evidence>
<dbReference type="Pfam" id="PF00023">
    <property type="entry name" value="Ank"/>
    <property type="match status" value="1"/>
</dbReference>
<dbReference type="InterPro" id="IPR036770">
    <property type="entry name" value="Ankyrin_rpt-contain_sf"/>
</dbReference>
<dbReference type="PROSITE" id="PS50297">
    <property type="entry name" value="ANK_REP_REGION"/>
    <property type="match status" value="4"/>
</dbReference>
<dbReference type="InterPro" id="IPR037682">
    <property type="entry name" value="TonB_C"/>
</dbReference>
<feature type="domain" description="TonB C-terminal" evidence="3">
    <location>
        <begin position="701"/>
        <end position="790"/>
    </location>
</feature>
<evidence type="ECO:0000256" key="2">
    <source>
        <dbReference type="ARBA" id="ARBA00023043"/>
    </source>
</evidence>
<dbReference type="SUPFAM" id="SSF48403">
    <property type="entry name" value="Ankyrin repeat"/>
    <property type="match status" value="1"/>
</dbReference>
<dbReference type="GO" id="GO:0005737">
    <property type="term" value="C:cytoplasm"/>
    <property type="evidence" value="ECO:0007669"/>
    <property type="project" value="TreeGrafter"/>
</dbReference>
<accession>A0A1J5T2H8</accession>
<dbReference type="PANTHER" id="PTHR24198:SF165">
    <property type="entry name" value="ANKYRIN REPEAT-CONTAINING PROTEIN-RELATED"/>
    <property type="match status" value="1"/>
</dbReference>
<evidence type="ECO:0000313" key="4">
    <source>
        <dbReference type="EMBL" id="OIR14999.1"/>
    </source>
</evidence>
<keyword evidence="1" id="KW-0677">Repeat</keyword>
<evidence type="ECO:0000259" key="3">
    <source>
        <dbReference type="PROSITE" id="PS52015"/>
    </source>
</evidence>
<sequence length="790" mass="84811">MTPAIRSTLSLVALLLIAPVSSRAELTLVARVDGKGPAHPVTETSQLASMMGWGSAPGKKADAAVLGIEGDLAANAEFGVWAPKSYKIVRCNQEERREHPNVAARLVIDFSYRVKSTYASPDVTKLDTLWPGRMHGPVAFLWAWVEHGKVAYMAAKPDVGQGHMYLEYRNDLKDGDLSGQLVLFLWRNGHFVRPASRFTSEAESRASIACAMDDVGTLQRELGAGVSPNATDSDGYTLLHYAVKSDAAKCVTLLLKAGAAKNGNDRTDPPLVWAARLGRMAAMEALLAKRPLLDARRYDGSTPLIAAAKNGQIEAVRRLVRTRADVDEMDDRSEAAITSALDAGYAGIGRVLLDADATLNFHSDENERAFVTQCRMGHTGVVRLYLEHHVSANTSADGFSVLGAASIRGSAELVKLLIDAKAKVNAVSARGLTPLMIATISGNVAAVRTLLAAKADPSLRSKKGGATPLHSAAGNDRADIVRLLLDAGAPIDAKANDDLTPLDVALLTHARDTSALLIERGAAIDPKSPVNQAVVESAIEMDLASVIRRELAEGWKADSLVGGHWPAVRVAELCHAADCERLLRAACGKSLPPAPYPVISANDLDSPIRVLQAGSLTDPRDPLDNFPRERVVVTALLTPAGTLAFPQIGKVPDTRLTQQVLVSLEGWRLTPPRQHAKWVGVRVSLPIRFPASIERQYSVNQVDELPRAIKKVQPDISLRLRSLAESGEVDVAFVVDATGHPQDVRVVRASISEWGPAAVDALKHWVFVPGKVAGHPVPVEMVQPFVLSFR</sequence>
<dbReference type="PRINTS" id="PR01415">
    <property type="entry name" value="ANKYRIN"/>
</dbReference>
<protein>
    <submittedName>
        <fullName evidence="4">Ankyrin repeat protein</fullName>
    </submittedName>
</protein>